<dbReference type="InterPro" id="IPR024968">
    <property type="entry name" value="SlpA_C_lactobacillus"/>
</dbReference>
<dbReference type="Pfam" id="PF03217">
    <property type="entry name" value="SlpA"/>
    <property type="match status" value="2"/>
</dbReference>
<accession>A0ABX8WA27</accession>
<gene>
    <name evidence="3" type="ORF">GYM71_09335</name>
</gene>
<feature type="domain" description="S-layer protein C-terminal" evidence="2">
    <location>
        <begin position="112"/>
        <end position="168"/>
    </location>
</feature>
<dbReference type="Proteomes" id="UP000826550">
    <property type="component" value="Chromosome"/>
</dbReference>
<keyword evidence="1" id="KW-0732">Signal</keyword>
<feature type="chain" id="PRO_5046956524" description="S-layer protein C-terminal domain-containing protein" evidence="1">
    <location>
        <begin position="35"/>
        <end position="243"/>
    </location>
</feature>
<keyword evidence="4" id="KW-1185">Reference proteome</keyword>
<dbReference type="RefSeq" id="WP_220220263.1">
    <property type="nucleotide sequence ID" value="NZ_CP048268.1"/>
</dbReference>
<reference evidence="3 4" key="1">
    <citation type="submission" date="2020-01" db="EMBL/GenBank/DDBJ databases">
        <title>Vast differences in strain-level diversity in the gut microbiota of two closely related honey bee species.</title>
        <authorList>
            <person name="Ellegaard K.M."/>
            <person name="Suenami S."/>
            <person name="Miyazaki R."/>
            <person name="Engel P."/>
        </authorList>
    </citation>
    <scope>NUCLEOTIDE SEQUENCE [LARGE SCALE GENOMIC DNA]</scope>
    <source>
        <strain evidence="3 4">ESL0416</strain>
    </source>
</reference>
<feature type="domain" description="S-layer protein C-terminal" evidence="2">
    <location>
        <begin position="35"/>
        <end position="96"/>
    </location>
</feature>
<dbReference type="EMBL" id="CP048268">
    <property type="protein sequence ID" value="QYN53607.1"/>
    <property type="molecule type" value="Genomic_DNA"/>
</dbReference>
<evidence type="ECO:0000256" key="1">
    <source>
        <dbReference type="SAM" id="SignalP"/>
    </source>
</evidence>
<sequence>MNLNKKIIFGSIASFLALSPIVPAVLTPSPTVQAAKATTFKLNHNSYVYNAHGKRTYYQGKKTLKMGATVNGTNKISTIKGSNYYPLTGGTYIKAANVGAINNQIQPGNLELNYNSYVYDKDGKRLTKFRGRKSNTHLLKGTPVKYSGTVEKTDRDSKQYFLLDDDNYNQSWLPYEKIGTKYYYNIGDGGYINAANVERIDNKPLYTAEATVTIDAPDKFIVGYGKEKVMVKPGQKVKVDPFP</sequence>
<evidence type="ECO:0000313" key="3">
    <source>
        <dbReference type="EMBL" id="QYN53607.1"/>
    </source>
</evidence>
<protein>
    <recommendedName>
        <fullName evidence="2">S-layer protein C-terminal domain-containing protein</fullName>
    </recommendedName>
</protein>
<evidence type="ECO:0000313" key="4">
    <source>
        <dbReference type="Proteomes" id="UP000826550"/>
    </source>
</evidence>
<proteinExistence type="predicted"/>
<feature type="signal peptide" evidence="1">
    <location>
        <begin position="1"/>
        <end position="34"/>
    </location>
</feature>
<name>A0ABX8WA27_9LACO</name>
<evidence type="ECO:0000259" key="2">
    <source>
        <dbReference type="Pfam" id="PF03217"/>
    </source>
</evidence>
<organism evidence="3 4">
    <name type="scientific">Lactobacillus panisapium</name>
    <dbReference type="NCBI Taxonomy" id="2012495"/>
    <lineage>
        <taxon>Bacteria</taxon>
        <taxon>Bacillati</taxon>
        <taxon>Bacillota</taxon>
        <taxon>Bacilli</taxon>
        <taxon>Lactobacillales</taxon>
        <taxon>Lactobacillaceae</taxon>
        <taxon>Lactobacillus</taxon>
    </lineage>
</organism>